<dbReference type="GO" id="GO:0062054">
    <property type="term" value="F:fluoride channel activity"/>
    <property type="evidence" value="ECO:0007669"/>
    <property type="project" value="UniProtKB-UniRule"/>
</dbReference>
<keyword evidence="4 10" id="KW-1133">Transmembrane helix</keyword>
<dbReference type="InterPro" id="IPR003691">
    <property type="entry name" value="FluC"/>
</dbReference>
<keyword evidence="10" id="KW-0479">Metal-binding</keyword>
<feature type="transmembrane region" description="Helical" evidence="10">
    <location>
        <begin position="39"/>
        <end position="57"/>
    </location>
</feature>
<comment type="function">
    <text evidence="9 10">Fluoride-specific ion channel. Important for reducing fluoride concentration in the cell, thus reducing its toxicity.</text>
</comment>
<dbReference type="GO" id="GO:0140114">
    <property type="term" value="P:cellular detoxification of fluoride"/>
    <property type="evidence" value="ECO:0007669"/>
    <property type="project" value="UniProtKB-UniRule"/>
</dbReference>
<feature type="transmembrane region" description="Helical" evidence="10">
    <location>
        <begin position="69"/>
        <end position="90"/>
    </location>
</feature>
<dbReference type="Pfam" id="PF02537">
    <property type="entry name" value="CRCB"/>
    <property type="match status" value="1"/>
</dbReference>
<comment type="similarity">
    <text evidence="7 10">Belongs to the fluoride channel Fluc/FEX (TC 1.A.43) family.</text>
</comment>
<evidence type="ECO:0000256" key="7">
    <source>
        <dbReference type="ARBA" id="ARBA00035120"/>
    </source>
</evidence>
<evidence type="ECO:0000256" key="9">
    <source>
        <dbReference type="ARBA" id="ARBA00049940"/>
    </source>
</evidence>
<name>A0AB39UIF6_9BIFI</name>
<evidence type="ECO:0000256" key="10">
    <source>
        <dbReference type="HAMAP-Rule" id="MF_00454"/>
    </source>
</evidence>
<evidence type="ECO:0000256" key="5">
    <source>
        <dbReference type="ARBA" id="ARBA00023136"/>
    </source>
</evidence>
<keyword evidence="10" id="KW-0406">Ion transport</keyword>
<gene>
    <name evidence="10" type="primary">fluC</name>
    <name evidence="10" type="synonym">crcB</name>
    <name evidence="11" type="ORF">QN216_01160</name>
</gene>
<evidence type="ECO:0000256" key="3">
    <source>
        <dbReference type="ARBA" id="ARBA00022692"/>
    </source>
</evidence>
<dbReference type="PANTHER" id="PTHR28259:SF1">
    <property type="entry name" value="FLUORIDE EXPORT PROTEIN 1-RELATED"/>
    <property type="match status" value="1"/>
</dbReference>
<evidence type="ECO:0000313" key="11">
    <source>
        <dbReference type="EMBL" id="XDS48910.1"/>
    </source>
</evidence>
<comment type="catalytic activity">
    <reaction evidence="8">
        <text>fluoride(in) = fluoride(out)</text>
        <dbReference type="Rhea" id="RHEA:76159"/>
        <dbReference type="ChEBI" id="CHEBI:17051"/>
    </reaction>
    <physiologicalReaction direction="left-to-right" evidence="8">
        <dbReference type="Rhea" id="RHEA:76160"/>
    </physiologicalReaction>
</comment>
<dbReference type="GO" id="GO:0046872">
    <property type="term" value="F:metal ion binding"/>
    <property type="evidence" value="ECO:0007669"/>
    <property type="project" value="UniProtKB-KW"/>
</dbReference>
<sequence>MAASGNLEAVPDMLGRNRLREKHNDHDDGFWSRHPRLRIASGVFIGGVIGTAVRAALSEMQSSDWVWPWVTFCINMVGAMLLGFLLEYLARTGDDVGIRQSFRLFVGTGIIGGFTTYGTFILETDTRFMDAHMLAGLSYGVTSILLGLVFAACGVMLAERCASRSNRKAGEGR</sequence>
<dbReference type="AlphaFoldDB" id="A0AB39UIF6"/>
<dbReference type="PANTHER" id="PTHR28259">
    <property type="entry name" value="FLUORIDE EXPORT PROTEIN 1-RELATED"/>
    <property type="match status" value="1"/>
</dbReference>
<dbReference type="EMBL" id="CP129682">
    <property type="protein sequence ID" value="XDS48910.1"/>
    <property type="molecule type" value="Genomic_DNA"/>
</dbReference>
<feature type="binding site" evidence="10">
    <location>
        <position position="112"/>
    </location>
    <ligand>
        <name>Na(+)</name>
        <dbReference type="ChEBI" id="CHEBI:29101"/>
        <note>structural</note>
    </ligand>
</feature>
<comment type="subcellular location">
    <subcellularLocation>
        <location evidence="1 10">Cell membrane</location>
        <topology evidence="1 10">Multi-pass membrane protein</topology>
    </subcellularLocation>
</comment>
<dbReference type="GO" id="GO:0005886">
    <property type="term" value="C:plasma membrane"/>
    <property type="evidence" value="ECO:0007669"/>
    <property type="project" value="UniProtKB-SubCell"/>
</dbReference>
<evidence type="ECO:0000256" key="1">
    <source>
        <dbReference type="ARBA" id="ARBA00004651"/>
    </source>
</evidence>
<keyword evidence="10" id="KW-0915">Sodium</keyword>
<evidence type="ECO:0000256" key="4">
    <source>
        <dbReference type="ARBA" id="ARBA00022989"/>
    </source>
</evidence>
<feature type="transmembrane region" description="Helical" evidence="10">
    <location>
        <begin position="134"/>
        <end position="158"/>
    </location>
</feature>
<organism evidence="11">
    <name type="scientific">Bifidobacterium fermentum</name>
    <dbReference type="NCBI Taxonomy" id="3059035"/>
    <lineage>
        <taxon>Bacteria</taxon>
        <taxon>Bacillati</taxon>
        <taxon>Actinomycetota</taxon>
        <taxon>Actinomycetes</taxon>
        <taxon>Bifidobacteriales</taxon>
        <taxon>Bifidobacteriaceae</taxon>
        <taxon>Bifidobacterium</taxon>
    </lineage>
</organism>
<feature type="binding site" evidence="10">
    <location>
        <position position="115"/>
    </location>
    <ligand>
        <name>Na(+)</name>
        <dbReference type="ChEBI" id="CHEBI:29101"/>
        <note>structural</note>
    </ligand>
</feature>
<keyword evidence="3 10" id="KW-0812">Transmembrane</keyword>
<feature type="transmembrane region" description="Helical" evidence="10">
    <location>
        <begin position="102"/>
        <end position="122"/>
    </location>
</feature>
<reference evidence="11" key="1">
    <citation type="submission" date="2023-07" db="EMBL/GenBank/DDBJ databases">
        <title>Bifidobacterium aquikefiriaerophilum sp. nov. and Bifidobacterium eccum sp. nov., isolated from water kefir.</title>
        <authorList>
            <person name="Breselge S."/>
            <person name="Bellassi P."/>
            <person name="Barcenilla C."/>
            <person name="Alvarez-Ordonez A."/>
            <person name="Morelli L."/>
            <person name="Cotter P.D."/>
        </authorList>
    </citation>
    <scope>NUCLEOTIDE SEQUENCE</scope>
    <source>
        <strain evidence="11">WK013_4_14</strain>
    </source>
</reference>
<evidence type="ECO:0000256" key="6">
    <source>
        <dbReference type="ARBA" id="ARBA00023303"/>
    </source>
</evidence>
<evidence type="ECO:0000256" key="8">
    <source>
        <dbReference type="ARBA" id="ARBA00035585"/>
    </source>
</evidence>
<comment type="activity regulation">
    <text evidence="10">Na(+) is not transported, but it plays an essential structural role and its presence is essential for fluoride channel function.</text>
</comment>
<dbReference type="RefSeq" id="WP_369342800.1">
    <property type="nucleotide sequence ID" value="NZ_CP129682.1"/>
</dbReference>
<dbReference type="HAMAP" id="MF_00454">
    <property type="entry name" value="FluC"/>
    <property type="match status" value="1"/>
</dbReference>
<accession>A0AB39UIF6</accession>
<keyword evidence="2 10" id="KW-1003">Cell membrane</keyword>
<evidence type="ECO:0000256" key="2">
    <source>
        <dbReference type="ARBA" id="ARBA00022475"/>
    </source>
</evidence>
<keyword evidence="6 10" id="KW-0407">Ion channel</keyword>
<keyword evidence="5 10" id="KW-0472">Membrane</keyword>
<proteinExistence type="inferred from homology"/>
<protein>
    <recommendedName>
        <fullName evidence="10">Fluoride-specific ion channel FluC</fullName>
    </recommendedName>
</protein>
<keyword evidence="10" id="KW-0813">Transport</keyword>